<dbReference type="Proteomes" id="UP000199603">
    <property type="component" value="Unassembled WGS sequence"/>
</dbReference>
<dbReference type="Pfam" id="PF14464">
    <property type="entry name" value="Prok-JAB"/>
    <property type="match status" value="1"/>
</dbReference>
<dbReference type="STRING" id="265719.SAMN04488509_11543"/>
<keyword evidence="2" id="KW-0479">Metal-binding</keyword>
<evidence type="ECO:0000256" key="4">
    <source>
        <dbReference type="ARBA" id="ARBA00022833"/>
    </source>
</evidence>
<keyword evidence="1" id="KW-0645">Protease</keyword>
<keyword evidence="9" id="KW-1185">Reference proteome</keyword>
<dbReference type="GO" id="GO:0006508">
    <property type="term" value="P:proteolysis"/>
    <property type="evidence" value="ECO:0007669"/>
    <property type="project" value="UniProtKB-KW"/>
</dbReference>
<evidence type="ECO:0000259" key="7">
    <source>
        <dbReference type="Pfam" id="PF14464"/>
    </source>
</evidence>
<name>A0A1G6ZR77_9GAMM</name>
<evidence type="ECO:0000259" key="6">
    <source>
        <dbReference type="Pfam" id="PF09436"/>
    </source>
</evidence>
<reference evidence="8 9" key="1">
    <citation type="submission" date="2016-10" db="EMBL/GenBank/DDBJ databases">
        <authorList>
            <person name="de Groot N.N."/>
        </authorList>
    </citation>
    <scope>NUCLEOTIDE SEQUENCE [LARGE SCALE GENOMIC DNA]</scope>
    <source>
        <strain evidence="8 9">DSM 16957</strain>
    </source>
</reference>
<keyword evidence="5" id="KW-0482">Metalloprotease</keyword>
<dbReference type="InterPro" id="IPR022499">
    <property type="entry name" value="PRTRC_protein-A"/>
</dbReference>
<evidence type="ECO:0000256" key="2">
    <source>
        <dbReference type="ARBA" id="ARBA00022723"/>
    </source>
</evidence>
<dbReference type="Pfam" id="PF09436">
    <property type="entry name" value="DUF2016"/>
    <property type="match status" value="1"/>
</dbReference>
<keyword evidence="4" id="KW-0862">Zinc</keyword>
<proteinExistence type="predicted"/>
<evidence type="ECO:0000256" key="1">
    <source>
        <dbReference type="ARBA" id="ARBA00022670"/>
    </source>
</evidence>
<evidence type="ECO:0000256" key="5">
    <source>
        <dbReference type="ARBA" id="ARBA00023049"/>
    </source>
</evidence>
<dbReference type="EMBL" id="FNAG01000015">
    <property type="protein sequence ID" value="SDE05002.1"/>
    <property type="molecule type" value="Genomic_DNA"/>
</dbReference>
<dbReference type="GO" id="GO:0008237">
    <property type="term" value="F:metallopeptidase activity"/>
    <property type="evidence" value="ECO:0007669"/>
    <property type="project" value="UniProtKB-KW"/>
</dbReference>
<feature type="domain" description="JAB" evidence="7">
    <location>
        <begin position="79"/>
        <end position="172"/>
    </location>
</feature>
<evidence type="ECO:0000313" key="9">
    <source>
        <dbReference type="Proteomes" id="UP000199603"/>
    </source>
</evidence>
<protein>
    <submittedName>
        <fullName evidence="8">PRTRC system protein A</fullName>
    </submittedName>
</protein>
<dbReference type="InterPro" id="IPR028090">
    <property type="entry name" value="JAB_dom_prok"/>
</dbReference>
<sequence>MADGNALDATLFPPLVPAPRFGSLSQLQPGQKRFLGACDGLYVEARSAAMRLRLKVANAVLPFGPLAAQVELDAGPVPRALLREFVEQAHAQAEREVAAAIVLDGEGVYRLHWPEVEAASAGHIRYRDTLDDARLVFDLHSHASGPAFFSRTDDASDLSRPGPYFALVVGRCDEPDPEIVGRAVLPPYLQPLPLAWLIEHGVLA</sequence>
<feature type="domain" description="DUF2016" evidence="6">
    <location>
        <begin position="6"/>
        <end position="72"/>
    </location>
</feature>
<keyword evidence="3" id="KW-0378">Hydrolase</keyword>
<dbReference type="RefSeq" id="WP_176764249.1">
    <property type="nucleotide sequence ID" value="NZ_FNAG01000015.1"/>
</dbReference>
<organism evidence="8 9">
    <name type="scientific">Aquimonas voraii</name>
    <dbReference type="NCBI Taxonomy" id="265719"/>
    <lineage>
        <taxon>Bacteria</taxon>
        <taxon>Pseudomonadati</taxon>
        <taxon>Pseudomonadota</taxon>
        <taxon>Gammaproteobacteria</taxon>
        <taxon>Lysobacterales</taxon>
        <taxon>Lysobacteraceae</taxon>
        <taxon>Aquimonas</taxon>
    </lineage>
</organism>
<dbReference type="InterPro" id="IPR018560">
    <property type="entry name" value="DUF2016"/>
</dbReference>
<dbReference type="GO" id="GO:0046872">
    <property type="term" value="F:metal ion binding"/>
    <property type="evidence" value="ECO:0007669"/>
    <property type="project" value="UniProtKB-KW"/>
</dbReference>
<evidence type="ECO:0000256" key="3">
    <source>
        <dbReference type="ARBA" id="ARBA00022801"/>
    </source>
</evidence>
<dbReference type="NCBIfam" id="TIGR03735">
    <property type="entry name" value="PRTRC_A"/>
    <property type="match status" value="1"/>
</dbReference>
<dbReference type="AlphaFoldDB" id="A0A1G6ZR77"/>
<gene>
    <name evidence="8" type="ORF">SAMN04488509_11543</name>
</gene>
<accession>A0A1G6ZR77</accession>
<evidence type="ECO:0000313" key="8">
    <source>
        <dbReference type="EMBL" id="SDE05002.1"/>
    </source>
</evidence>